<dbReference type="InterPro" id="IPR007016">
    <property type="entry name" value="O-antigen_ligase-rel_domated"/>
</dbReference>
<dbReference type="EMBL" id="CP077076">
    <property type="protein sequence ID" value="QXH51054.1"/>
    <property type="molecule type" value="Genomic_DNA"/>
</dbReference>
<feature type="transmembrane region" description="Helical" evidence="5">
    <location>
        <begin position="12"/>
        <end position="36"/>
    </location>
</feature>
<evidence type="ECO:0000256" key="4">
    <source>
        <dbReference type="ARBA" id="ARBA00023136"/>
    </source>
</evidence>
<evidence type="ECO:0000256" key="2">
    <source>
        <dbReference type="ARBA" id="ARBA00022692"/>
    </source>
</evidence>
<evidence type="ECO:0000259" key="6">
    <source>
        <dbReference type="Pfam" id="PF04932"/>
    </source>
</evidence>
<evidence type="ECO:0000256" key="3">
    <source>
        <dbReference type="ARBA" id="ARBA00022989"/>
    </source>
</evidence>
<dbReference type="GO" id="GO:0016874">
    <property type="term" value="F:ligase activity"/>
    <property type="evidence" value="ECO:0007669"/>
    <property type="project" value="UniProtKB-KW"/>
</dbReference>
<feature type="transmembrane region" description="Helical" evidence="5">
    <location>
        <begin position="235"/>
        <end position="256"/>
    </location>
</feature>
<keyword evidence="2 5" id="KW-0812">Transmembrane</keyword>
<dbReference type="RefSeq" id="WP_217840600.1">
    <property type="nucleotide sequence ID" value="NZ_CP077076.1"/>
</dbReference>
<name>A0ABX8N3Z8_9PSED</name>
<evidence type="ECO:0000256" key="5">
    <source>
        <dbReference type="SAM" id="Phobius"/>
    </source>
</evidence>
<feature type="transmembrane region" description="Helical" evidence="5">
    <location>
        <begin position="72"/>
        <end position="90"/>
    </location>
</feature>
<sequence>MQASFIKTGANRLFDSICLWVLPAGLFLLLSALFLFPDRSHLHKVYYALFSIPTLLALCVRPSEFRLLREPLVALFVVFAGLALISLGWSDSEDSVGSLIKPPLHTFMLFAGMTLLLRYRQEALQPVLLAGALVALLTTLPPLLDFLRHYTPEARLIGSGALDNPLLSSHVFGFFSIYWLVVCMSSKDPRVLALSGCALGLMCLVILATGSRTPLMAMTLAAIWLAVLRQDRRAALLLAALVVAAIVGLLAIPSLLERGSSYRFEIWQAALEQVAQQPWLGHGYDAHLAIDPGQGIVFREPHSFPIGTLYYVGVLGFLPWLGMLLVGIYSGWRYRGQPLFVLASTLLVYGIAAGLTEGGGILPRPKEHWFLLWIPLALIAALNIARRDGRLPTPAMQDLSPAHAGQLQANAVVIEQDGLGPKVLRLVDGSFLKLFRRRAWYTSGRFNPYAARFAHNSQQLATMGFVTPKIIGLYRFADASTAVHYQPLPGQTLRQAMEQSESPEQRQALTLRFGNYLARLHEQGVYFRSLHLGNVLVHEGGFALIDLADMRIMPSALSLNLRQRNLRHMQRYEQDRTWLFEENAAQLLQGYAEQASMKALARIQRSIGAPAGA</sequence>
<feature type="transmembrane region" description="Helical" evidence="5">
    <location>
        <begin position="126"/>
        <end position="144"/>
    </location>
</feature>
<dbReference type="InterPro" id="IPR051533">
    <property type="entry name" value="WaaL-like"/>
</dbReference>
<keyword evidence="8" id="KW-1185">Reference proteome</keyword>
<evidence type="ECO:0000313" key="8">
    <source>
        <dbReference type="Proteomes" id="UP001046350"/>
    </source>
</evidence>
<evidence type="ECO:0000256" key="1">
    <source>
        <dbReference type="ARBA" id="ARBA00004141"/>
    </source>
</evidence>
<reference evidence="7" key="1">
    <citation type="journal article" date="2021" name="Microorganisms">
        <title>The Ever-Expanding Pseudomonas Genus: Description of 43 New Species and Partition of the Pseudomonas putida Group.</title>
        <authorList>
            <person name="Girard L."/>
            <person name="Lood C."/>
            <person name="Hofte M."/>
            <person name="Vandamme P."/>
            <person name="Rokni-Zadeh H."/>
            <person name="van Noort V."/>
            <person name="Lavigne R."/>
            <person name="De Mot R."/>
        </authorList>
    </citation>
    <scope>NUCLEOTIDE SEQUENCE</scope>
    <source>
        <strain evidence="7">COW40</strain>
    </source>
</reference>
<proteinExistence type="predicted"/>
<keyword evidence="7" id="KW-0436">Ligase</keyword>
<organism evidence="7 8">
    <name type="scientific">Pseudomonas fakonensis</name>
    <dbReference type="NCBI Taxonomy" id="2842355"/>
    <lineage>
        <taxon>Bacteria</taxon>
        <taxon>Pseudomonadati</taxon>
        <taxon>Pseudomonadota</taxon>
        <taxon>Gammaproteobacteria</taxon>
        <taxon>Pseudomonadales</taxon>
        <taxon>Pseudomonadaceae</taxon>
        <taxon>Pseudomonas</taxon>
    </lineage>
</organism>
<dbReference type="GO" id="GO:0016787">
    <property type="term" value="F:hydrolase activity"/>
    <property type="evidence" value="ECO:0007669"/>
    <property type="project" value="UniProtKB-KW"/>
</dbReference>
<protein>
    <submittedName>
        <fullName evidence="7">O-antigen ligase family protein</fullName>
    </submittedName>
</protein>
<feature type="transmembrane region" description="Helical" evidence="5">
    <location>
        <begin position="102"/>
        <end position="119"/>
    </location>
</feature>
<gene>
    <name evidence="7" type="ORF">KSS94_24470</name>
</gene>
<feature type="transmembrane region" description="Helical" evidence="5">
    <location>
        <begin position="368"/>
        <end position="385"/>
    </location>
</feature>
<feature type="transmembrane region" description="Helical" evidence="5">
    <location>
        <begin position="164"/>
        <end position="184"/>
    </location>
</feature>
<dbReference type="PANTHER" id="PTHR37422">
    <property type="entry name" value="TEICHURONIC ACID BIOSYNTHESIS PROTEIN TUAE"/>
    <property type="match status" value="1"/>
</dbReference>
<comment type="subcellular location">
    <subcellularLocation>
        <location evidence="1">Membrane</location>
        <topology evidence="1">Multi-pass membrane protein</topology>
    </subcellularLocation>
</comment>
<feature type="transmembrane region" description="Helical" evidence="5">
    <location>
        <begin position="42"/>
        <end position="60"/>
    </location>
</feature>
<dbReference type="PANTHER" id="PTHR37422:SF13">
    <property type="entry name" value="LIPOPOLYSACCHARIDE BIOSYNTHESIS PROTEIN PA4999-RELATED"/>
    <property type="match status" value="1"/>
</dbReference>
<evidence type="ECO:0000313" key="7">
    <source>
        <dbReference type="EMBL" id="QXH51054.1"/>
    </source>
</evidence>
<keyword evidence="7" id="KW-0378">Hydrolase</keyword>
<keyword evidence="3 5" id="KW-1133">Transmembrane helix</keyword>
<keyword evidence="4 5" id="KW-0472">Membrane</keyword>
<feature type="domain" description="O-antigen ligase-related" evidence="6">
    <location>
        <begin position="198"/>
        <end position="321"/>
    </location>
</feature>
<dbReference type="Pfam" id="PF04932">
    <property type="entry name" value="Wzy_C"/>
    <property type="match status" value="1"/>
</dbReference>
<feature type="transmembrane region" description="Helical" evidence="5">
    <location>
        <begin position="309"/>
        <end position="332"/>
    </location>
</feature>
<feature type="transmembrane region" description="Helical" evidence="5">
    <location>
        <begin position="339"/>
        <end position="356"/>
    </location>
</feature>
<accession>A0ABX8N3Z8</accession>
<feature type="transmembrane region" description="Helical" evidence="5">
    <location>
        <begin position="191"/>
        <end position="207"/>
    </location>
</feature>
<dbReference type="Pfam" id="PF06293">
    <property type="entry name" value="Kdo"/>
    <property type="match status" value="1"/>
</dbReference>
<dbReference type="Proteomes" id="UP001046350">
    <property type="component" value="Chromosome"/>
</dbReference>